<protein>
    <recommendedName>
        <fullName evidence="3 10">Cutinase</fullName>
        <ecNumber evidence="3 10">3.1.1.74</ecNumber>
    </recommendedName>
</protein>
<dbReference type="PRINTS" id="PR00129">
    <property type="entry name" value="CUTINASE"/>
</dbReference>
<evidence type="ECO:0000313" key="12">
    <source>
        <dbReference type="Proteomes" id="UP001610563"/>
    </source>
</evidence>
<dbReference type="Pfam" id="PF01083">
    <property type="entry name" value="Cutinase"/>
    <property type="match status" value="1"/>
</dbReference>
<comment type="function">
    <text evidence="10">Catalyzes the hydrolysis of complex carboxylic polyesters found in the cell wall of plants. Degrades cutin, a macromolecule that forms the structure of the plant cuticle.</text>
</comment>
<evidence type="ECO:0000256" key="10">
    <source>
        <dbReference type="RuleBase" id="RU361263"/>
    </source>
</evidence>
<comment type="similarity">
    <text evidence="2 10">Belongs to the cutinase family.</text>
</comment>
<keyword evidence="8" id="KW-1015">Disulfide bond</keyword>
<dbReference type="EC" id="3.1.1.74" evidence="3 10"/>
<organism evidence="11 12">
    <name type="scientific">Aspergillus keveii</name>
    <dbReference type="NCBI Taxonomy" id="714993"/>
    <lineage>
        <taxon>Eukaryota</taxon>
        <taxon>Fungi</taxon>
        <taxon>Dikarya</taxon>
        <taxon>Ascomycota</taxon>
        <taxon>Pezizomycotina</taxon>
        <taxon>Eurotiomycetes</taxon>
        <taxon>Eurotiomycetidae</taxon>
        <taxon>Eurotiales</taxon>
        <taxon>Aspergillaceae</taxon>
        <taxon>Aspergillus</taxon>
        <taxon>Aspergillus subgen. Nidulantes</taxon>
    </lineage>
</organism>
<evidence type="ECO:0000256" key="2">
    <source>
        <dbReference type="ARBA" id="ARBA00007534"/>
    </source>
</evidence>
<evidence type="ECO:0000313" key="11">
    <source>
        <dbReference type="EMBL" id="KAL2784205.1"/>
    </source>
</evidence>
<evidence type="ECO:0000256" key="3">
    <source>
        <dbReference type="ARBA" id="ARBA00013095"/>
    </source>
</evidence>
<comment type="caution">
    <text evidence="11">The sequence shown here is derived from an EMBL/GenBank/DDBJ whole genome shotgun (WGS) entry which is preliminary data.</text>
</comment>
<keyword evidence="5 10" id="KW-0964">Secreted</keyword>
<dbReference type="InterPro" id="IPR011150">
    <property type="entry name" value="Cutinase_monf"/>
</dbReference>
<reference evidence="11 12" key="1">
    <citation type="submission" date="2024-07" db="EMBL/GenBank/DDBJ databases">
        <title>Section-level genome sequencing and comparative genomics of Aspergillus sections Usti and Cavernicolus.</title>
        <authorList>
            <consortium name="Lawrence Berkeley National Laboratory"/>
            <person name="Nybo J.L."/>
            <person name="Vesth T.C."/>
            <person name="Theobald S."/>
            <person name="Frisvad J.C."/>
            <person name="Larsen T.O."/>
            <person name="Kjaerboelling I."/>
            <person name="Rothschild-Mancinelli K."/>
            <person name="Lyhne E.K."/>
            <person name="Kogle M.E."/>
            <person name="Barry K."/>
            <person name="Clum A."/>
            <person name="Na H."/>
            <person name="Ledsgaard L."/>
            <person name="Lin J."/>
            <person name="Lipzen A."/>
            <person name="Kuo A."/>
            <person name="Riley R."/>
            <person name="Mondo S."/>
            <person name="Labutti K."/>
            <person name="Haridas S."/>
            <person name="Pangalinan J."/>
            <person name="Salamov A.A."/>
            <person name="Simmons B.A."/>
            <person name="Magnuson J.K."/>
            <person name="Chen J."/>
            <person name="Drula E."/>
            <person name="Henrissat B."/>
            <person name="Wiebenga A."/>
            <person name="Lubbers R.J."/>
            <person name="Gomes A.C."/>
            <person name="Makela M.R."/>
            <person name="Stajich J."/>
            <person name="Grigoriev I.V."/>
            <person name="Mortensen U.H."/>
            <person name="De Vries R.P."/>
            <person name="Baker S.E."/>
            <person name="Andersen M.R."/>
        </authorList>
    </citation>
    <scope>NUCLEOTIDE SEQUENCE [LARGE SCALE GENOMIC DNA]</scope>
    <source>
        <strain evidence="11 12">CBS 209.92</strain>
    </source>
</reference>
<dbReference type="Gene3D" id="3.40.50.1820">
    <property type="entry name" value="alpha/beta hydrolase"/>
    <property type="match status" value="1"/>
</dbReference>
<evidence type="ECO:0000256" key="5">
    <source>
        <dbReference type="ARBA" id="ARBA00022525"/>
    </source>
</evidence>
<evidence type="ECO:0000256" key="6">
    <source>
        <dbReference type="ARBA" id="ARBA00022729"/>
    </source>
</evidence>
<comment type="catalytic activity">
    <reaction evidence="9 10">
        <text>cutin + H2O = cutin monomers.</text>
        <dbReference type="EC" id="3.1.1.74"/>
    </reaction>
</comment>
<evidence type="ECO:0000256" key="7">
    <source>
        <dbReference type="ARBA" id="ARBA00022801"/>
    </source>
</evidence>
<keyword evidence="7 10" id="KW-0378">Hydrolase</keyword>
<gene>
    <name evidence="11" type="ORF">BJX66DRAFT_348526</name>
</gene>
<feature type="chain" id="PRO_5044970597" description="Cutinase" evidence="10">
    <location>
        <begin position="18"/>
        <end position="216"/>
    </location>
</feature>
<accession>A0ABR4FLU3</accession>
<dbReference type="PANTHER" id="PTHR48250">
    <property type="entry name" value="CUTINASE 2-RELATED"/>
    <property type="match status" value="1"/>
</dbReference>
<sequence length="216" mass="23224">MKYFTIVSTCCVALVAAAPVVEKRQITADDLINGPCKDVTLIYARASLEPGNMGISMGPQLCWGLKNAFPESVACQGVGGAYDAGLIDNLLPVGTTREAIAEGKRMFELAIEKCPDTKIVAGGYSQGATLLNEVIKDFDSATQDKILGVVLYGYNRNKQHDGKIENFPREKVRVFCNKDDPVCWGTLITAAGHFAYVHNGSGREGTEFLAGKINAT</sequence>
<evidence type="ECO:0000256" key="1">
    <source>
        <dbReference type="ARBA" id="ARBA00004613"/>
    </source>
</evidence>
<dbReference type="Proteomes" id="UP001610563">
    <property type="component" value="Unassembled WGS sequence"/>
</dbReference>
<evidence type="ECO:0000256" key="8">
    <source>
        <dbReference type="ARBA" id="ARBA00023157"/>
    </source>
</evidence>
<name>A0ABR4FLU3_9EURO</name>
<dbReference type="PROSITE" id="PS00155">
    <property type="entry name" value="CUTINASE_1"/>
    <property type="match status" value="1"/>
</dbReference>
<keyword evidence="12" id="KW-1185">Reference proteome</keyword>
<evidence type="ECO:0000256" key="9">
    <source>
        <dbReference type="ARBA" id="ARBA00034045"/>
    </source>
</evidence>
<comment type="subcellular location">
    <subcellularLocation>
        <location evidence="1 10">Secreted</location>
    </subcellularLocation>
</comment>
<dbReference type="SUPFAM" id="SSF53474">
    <property type="entry name" value="alpha/beta-Hydrolases"/>
    <property type="match status" value="1"/>
</dbReference>
<dbReference type="InterPro" id="IPR043580">
    <property type="entry name" value="CUTINASE_1"/>
</dbReference>
<dbReference type="SMART" id="SM01110">
    <property type="entry name" value="Cutinase"/>
    <property type="match status" value="1"/>
</dbReference>
<dbReference type="EMBL" id="JBFTWV010000189">
    <property type="protein sequence ID" value="KAL2784205.1"/>
    <property type="molecule type" value="Genomic_DNA"/>
</dbReference>
<dbReference type="InterPro" id="IPR029058">
    <property type="entry name" value="AB_hydrolase_fold"/>
</dbReference>
<keyword evidence="4 10" id="KW-0719">Serine esterase</keyword>
<proteinExistence type="inferred from homology"/>
<feature type="signal peptide" evidence="10">
    <location>
        <begin position="1"/>
        <end position="17"/>
    </location>
</feature>
<dbReference type="PANTHER" id="PTHR48250:SF3">
    <property type="entry name" value="CUTINASE 1-RELATED"/>
    <property type="match status" value="1"/>
</dbReference>
<evidence type="ECO:0000256" key="4">
    <source>
        <dbReference type="ARBA" id="ARBA00022487"/>
    </source>
</evidence>
<dbReference type="InterPro" id="IPR000675">
    <property type="entry name" value="Cutinase/axe"/>
</dbReference>
<keyword evidence="6 10" id="KW-0732">Signal</keyword>